<proteinExistence type="predicted"/>
<dbReference type="OrthoDB" id="8537435at2"/>
<feature type="domain" description="BFD-like [2Fe-2S]-binding" evidence="1">
    <location>
        <begin position="12"/>
        <end position="59"/>
    </location>
</feature>
<gene>
    <name evidence="2" type="ORF">A1332_14955</name>
</gene>
<dbReference type="RefSeq" id="WP_064008840.1">
    <property type="nucleotide sequence ID" value="NZ_LUUG01000073.1"/>
</dbReference>
<dbReference type="InterPro" id="IPR007419">
    <property type="entry name" value="BFD-like_2Fe2S-bd_dom"/>
</dbReference>
<dbReference type="AlphaFoldDB" id="A0A177MH42"/>
<evidence type="ECO:0000313" key="3">
    <source>
        <dbReference type="Proteomes" id="UP000078090"/>
    </source>
</evidence>
<evidence type="ECO:0000259" key="1">
    <source>
        <dbReference type="Pfam" id="PF04324"/>
    </source>
</evidence>
<reference evidence="2 3" key="1">
    <citation type="submission" date="2016-03" db="EMBL/GenBank/DDBJ databases">
        <authorList>
            <person name="Ploux O."/>
        </authorList>
    </citation>
    <scope>NUCLEOTIDE SEQUENCE [LARGE SCALE GENOMIC DNA]</scope>
    <source>
        <strain evidence="2 3">R-45363</strain>
    </source>
</reference>
<name>A0A177MH42_METMH</name>
<dbReference type="Pfam" id="PF04324">
    <property type="entry name" value="Fer2_BFD"/>
    <property type="match status" value="1"/>
</dbReference>
<organism evidence="2 3">
    <name type="scientific">Methylomonas methanica</name>
    <dbReference type="NCBI Taxonomy" id="421"/>
    <lineage>
        <taxon>Bacteria</taxon>
        <taxon>Pseudomonadati</taxon>
        <taxon>Pseudomonadota</taxon>
        <taxon>Gammaproteobacteria</taxon>
        <taxon>Methylococcales</taxon>
        <taxon>Methylococcaceae</taxon>
        <taxon>Methylomonas</taxon>
    </lineage>
</organism>
<comment type="caution">
    <text evidence="2">The sequence shown here is derived from an EMBL/GenBank/DDBJ whole genome shotgun (WGS) entry which is preliminary data.</text>
</comment>
<dbReference type="EMBL" id="LUUG01000073">
    <property type="protein sequence ID" value="OAI04260.1"/>
    <property type="molecule type" value="Genomic_DNA"/>
</dbReference>
<evidence type="ECO:0000313" key="2">
    <source>
        <dbReference type="EMBL" id="OAI04260.1"/>
    </source>
</evidence>
<accession>A0A177MH42</accession>
<dbReference type="Proteomes" id="UP000078090">
    <property type="component" value="Unassembled WGS sequence"/>
</dbReference>
<protein>
    <submittedName>
        <fullName evidence="2">(2Fe-2S)-binding protein</fullName>
    </submittedName>
</protein>
<dbReference type="InterPro" id="IPR041854">
    <property type="entry name" value="BFD-like_2Fe2S-bd_dom_sf"/>
</dbReference>
<sequence length="66" mass="7032">MNATKPDSENDVICYCSGTTAQQIKALLADGIVDLERISRITGAASGCGGCEFEFHQLVSEHTQEA</sequence>
<dbReference type="Gene3D" id="1.10.10.1100">
    <property type="entry name" value="BFD-like [2Fe-2S]-binding domain"/>
    <property type="match status" value="1"/>
</dbReference>